<evidence type="ECO:0000256" key="4">
    <source>
        <dbReference type="ARBA" id="ARBA00022825"/>
    </source>
</evidence>
<dbReference type="CDD" id="cd04077">
    <property type="entry name" value="Peptidases_S8_PCSK9_ProteinaseK_like"/>
    <property type="match status" value="1"/>
</dbReference>
<comment type="similarity">
    <text evidence="1 5 6">Belongs to the peptidase S8 family.</text>
</comment>
<reference evidence="10 11" key="1">
    <citation type="submission" date="2019-03" db="EMBL/GenBank/DDBJ databases">
        <title>Genomic Encyclopedia of Type Strains, Phase IV (KMG-IV): sequencing the most valuable type-strain genomes for metagenomic binning, comparative biology and taxonomic classification.</title>
        <authorList>
            <person name="Goeker M."/>
        </authorList>
    </citation>
    <scope>NUCLEOTIDE SEQUENCE [LARGE SCALE GENOMIC DNA]</scope>
    <source>
        <strain evidence="10 11">DSM 45934</strain>
    </source>
</reference>
<protein>
    <submittedName>
        <fullName evidence="10">Subtilisin family serine protease</fullName>
    </submittedName>
</protein>
<dbReference type="SUPFAM" id="SSF52743">
    <property type="entry name" value="Subtilisin-like"/>
    <property type="match status" value="1"/>
</dbReference>
<dbReference type="PANTHER" id="PTHR43806">
    <property type="entry name" value="PEPTIDASE S8"/>
    <property type="match status" value="1"/>
</dbReference>
<dbReference type="Gene3D" id="2.60.40.10">
    <property type="entry name" value="Immunoglobulins"/>
    <property type="match status" value="1"/>
</dbReference>
<dbReference type="FunFam" id="3.40.50.200:FF:000016">
    <property type="entry name" value="Proprotein convertase subtilisin/kexin type 9"/>
    <property type="match status" value="1"/>
</dbReference>
<evidence type="ECO:0000313" key="11">
    <source>
        <dbReference type="Proteomes" id="UP000295680"/>
    </source>
</evidence>
<dbReference type="Gene3D" id="3.40.50.200">
    <property type="entry name" value="Peptidase S8/S53 domain"/>
    <property type="match status" value="1"/>
</dbReference>
<evidence type="ECO:0000259" key="9">
    <source>
        <dbReference type="SMART" id="SM00736"/>
    </source>
</evidence>
<dbReference type="Gene3D" id="2.60.120.260">
    <property type="entry name" value="Galactose-binding domain-like"/>
    <property type="match status" value="1"/>
</dbReference>
<comment type="caution">
    <text evidence="10">The sequence shown here is derived from an EMBL/GenBank/DDBJ whole genome shotgun (WGS) entry which is preliminary data.</text>
</comment>
<evidence type="ECO:0000256" key="1">
    <source>
        <dbReference type="ARBA" id="ARBA00011073"/>
    </source>
</evidence>
<dbReference type="GO" id="GO:0016020">
    <property type="term" value="C:membrane"/>
    <property type="evidence" value="ECO:0007669"/>
    <property type="project" value="InterPro"/>
</dbReference>
<dbReference type="InterPro" id="IPR034193">
    <property type="entry name" value="PCSK9_ProteinaseK-like"/>
</dbReference>
<feature type="active site" description="Charge relay system" evidence="5">
    <location>
        <position position="365"/>
    </location>
</feature>
<keyword evidence="11" id="KW-1185">Reference proteome</keyword>
<dbReference type="PRINTS" id="PR00723">
    <property type="entry name" value="SUBTILISIN"/>
</dbReference>
<evidence type="ECO:0000313" key="10">
    <source>
        <dbReference type="EMBL" id="TCO62166.1"/>
    </source>
</evidence>
<keyword evidence="8" id="KW-0732">Signal</keyword>
<dbReference type="PANTHER" id="PTHR43806:SF11">
    <property type="entry name" value="CEREVISIN-RELATED"/>
    <property type="match status" value="1"/>
</dbReference>
<keyword evidence="3 5" id="KW-0378">Hydrolase</keyword>
<dbReference type="SMART" id="SM00736">
    <property type="entry name" value="CADG"/>
    <property type="match status" value="1"/>
</dbReference>
<dbReference type="InterPro" id="IPR036852">
    <property type="entry name" value="Peptidase_S8/S53_dom_sf"/>
</dbReference>
<dbReference type="InterPro" id="IPR023828">
    <property type="entry name" value="Peptidase_S8_Ser-AS"/>
</dbReference>
<gene>
    <name evidence="10" type="ORF">EV192_102303</name>
</gene>
<dbReference type="SUPFAM" id="SSF49313">
    <property type="entry name" value="Cadherin-like"/>
    <property type="match status" value="1"/>
</dbReference>
<feature type="active site" description="Charge relay system" evidence="5">
    <location>
        <position position="207"/>
    </location>
</feature>
<dbReference type="AlphaFoldDB" id="A0A4R2JXS6"/>
<dbReference type="InterPro" id="IPR006644">
    <property type="entry name" value="Cadg"/>
</dbReference>
<dbReference type="GO" id="GO:0005975">
    <property type="term" value="P:carbohydrate metabolic process"/>
    <property type="evidence" value="ECO:0007669"/>
    <property type="project" value="UniProtKB-ARBA"/>
</dbReference>
<dbReference type="PROSITE" id="PS00136">
    <property type="entry name" value="SUBTILASE_ASP"/>
    <property type="match status" value="1"/>
</dbReference>
<dbReference type="InterPro" id="IPR010259">
    <property type="entry name" value="S8pro/Inhibitor_I9"/>
</dbReference>
<dbReference type="EMBL" id="SLWS01000002">
    <property type="protein sequence ID" value="TCO62166.1"/>
    <property type="molecule type" value="Genomic_DNA"/>
</dbReference>
<dbReference type="InterPro" id="IPR050131">
    <property type="entry name" value="Peptidase_S8_subtilisin-like"/>
</dbReference>
<name>A0A4R2JXS6_9PSEU</name>
<dbReference type="PROSITE" id="PS51318">
    <property type="entry name" value="TAT"/>
    <property type="match status" value="1"/>
</dbReference>
<dbReference type="InterPro" id="IPR023827">
    <property type="entry name" value="Peptidase_S8_Asp-AS"/>
</dbReference>
<feature type="compositionally biased region" description="Polar residues" evidence="7">
    <location>
        <begin position="76"/>
        <end position="85"/>
    </location>
</feature>
<dbReference type="InterPro" id="IPR015919">
    <property type="entry name" value="Cadherin-like_sf"/>
</dbReference>
<evidence type="ECO:0000256" key="5">
    <source>
        <dbReference type="PROSITE-ProRule" id="PRU01240"/>
    </source>
</evidence>
<organism evidence="10 11">
    <name type="scientific">Actinocrispum wychmicini</name>
    <dbReference type="NCBI Taxonomy" id="1213861"/>
    <lineage>
        <taxon>Bacteria</taxon>
        <taxon>Bacillati</taxon>
        <taxon>Actinomycetota</taxon>
        <taxon>Actinomycetes</taxon>
        <taxon>Pseudonocardiales</taxon>
        <taxon>Pseudonocardiaceae</taxon>
        <taxon>Actinocrispum</taxon>
    </lineage>
</organism>
<evidence type="ECO:0000256" key="2">
    <source>
        <dbReference type="ARBA" id="ARBA00022670"/>
    </source>
</evidence>
<feature type="chain" id="PRO_5020745665" evidence="8">
    <location>
        <begin position="33"/>
        <end position="661"/>
    </location>
</feature>
<accession>A0A4R2JXS6</accession>
<sequence>MSLLLRRARRAFVGTTALALVLGMAAALPAAAQPGDTAAPLLAAGSPHVVPGRYLVVLKRPDQGLSPSATPDALTRTRSTASANGGSVRRDFTAALRGFSADLPPAALDALRRDPAVAYVEADQIHQQPVRASSQLAQANPPWHLDRIDQHTLPLDQSYNPPNDAAGVNVYVLDSGVRATHTEFEGRATGVFTAINDGNGTNDCADHGTFVSSHIAGRTFGAAKKAAIKMVRILHCDNTASTEEIVAGMNWAAANVPAHSVVNMSIESGGGLSDQALDDAAAAMIDHGLLLVLITGNFDKGDCMNSPKDPRAITMAATTIGDSRNTGPFPSSYGPCVTAFAPGADVTGAGKDSDTTVLTGFYGTSFAAPLATATVAMALKNNPTLTLAQAKDLIVSTATTNVLTNIGAGSPNRLLFAGTSGTPSQNPVVTNPGNQTSTAGTPVTLAIRATDPQSDPLTYTATGLPAGLTINAGTGVISGAPTTAGVSTVTVTAKDPGGNTGSASFSWKVTAATGCTPAQLVGNGGFESGTTPWTGDTHTIGQFGQAHNGTRVASLDGYGHAATERVAQTVTIPAGCSATLTYFLHIDTAETGTTAFDRMTVKLGGTTLSTFSNLDAKPGYTARTANVSGFAGRTVALEFSGTEDSALQTSFTLDDIAITTS</sequence>
<dbReference type="InterPro" id="IPR006311">
    <property type="entry name" value="TAT_signal"/>
</dbReference>
<dbReference type="InterPro" id="IPR013783">
    <property type="entry name" value="Ig-like_fold"/>
</dbReference>
<feature type="active site" description="Charge relay system" evidence="5">
    <location>
        <position position="174"/>
    </location>
</feature>
<dbReference type="Gene3D" id="3.30.70.80">
    <property type="entry name" value="Peptidase S8 propeptide/proteinase inhibitor I9"/>
    <property type="match status" value="1"/>
</dbReference>
<keyword evidence="2 5" id="KW-0645">Protease</keyword>
<dbReference type="PROSITE" id="PS00138">
    <property type="entry name" value="SUBTILASE_SER"/>
    <property type="match status" value="1"/>
</dbReference>
<feature type="domain" description="Dystroglycan-type cadherin-like" evidence="9">
    <location>
        <begin position="427"/>
        <end position="516"/>
    </location>
</feature>
<dbReference type="GO" id="GO:0005615">
    <property type="term" value="C:extracellular space"/>
    <property type="evidence" value="ECO:0007669"/>
    <property type="project" value="TreeGrafter"/>
</dbReference>
<dbReference type="SUPFAM" id="SSF54897">
    <property type="entry name" value="Protease propeptides/inhibitors"/>
    <property type="match status" value="1"/>
</dbReference>
<evidence type="ECO:0000256" key="8">
    <source>
        <dbReference type="SAM" id="SignalP"/>
    </source>
</evidence>
<dbReference type="PROSITE" id="PS51892">
    <property type="entry name" value="SUBTILASE"/>
    <property type="match status" value="1"/>
</dbReference>
<evidence type="ECO:0000256" key="3">
    <source>
        <dbReference type="ARBA" id="ARBA00022801"/>
    </source>
</evidence>
<dbReference type="Pfam" id="PF05922">
    <property type="entry name" value="Inhibitor_I9"/>
    <property type="match status" value="1"/>
</dbReference>
<dbReference type="RefSeq" id="WP_132113735.1">
    <property type="nucleotide sequence ID" value="NZ_SLWS01000002.1"/>
</dbReference>
<dbReference type="Proteomes" id="UP000295680">
    <property type="component" value="Unassembled WGS sequence"/>
</dbReference>
<dbReference type="GO" id="GO:0004252">
    <property type="term" value="F:serine-type endopeptidase activity"/>
    <property type="evidence" value="ECO:0007669"/>
    <property type="project" value="UniProtKB-UniRule"/>
</dbReference>
<dbReference type="InterPro" id="IPR037045">
    <property type="entry name" value="S8pro/Inhibitor_I9_sf"/>
</dbReference>
<proteinExistence type="inferred from homology"/>
<dbReference type="InterPro" id="IPR015500">
    <property type="entry name" value="Peptidase_S8_subtilisin-rel"/>
</dbReference>
<feature type="region of interest" description="Disordered" evidence="7">
    <location>
        <begin position="65"/>
        <end position="86"/>
    </location>
</feature>
<dbReference type="Pfam" id="PF05345">
    <property type="entry name" value="He_PIG"/>
    <property type="match status" value="1"/>
</dbReference>
<dbReference type="OrthoDB" id="9798386at2"/>
<dbReference type="GO" id="GO:0006508">
    <property type="term" value="P:proteolysis"/>
    <property type="evidence" value="ECO:0007669"/>
    <property type="project" value="UniProtKB-KW"/>
</dbReference>
<dbReference type="GO" id="GO:0005509">
    <property type="term" value="F:calcium ion binding"/>
    <property type="evidence" value="ECO:0007669"/>
    <property type="project" value="InterPro"/>
</dbReference>
<dbReference type="Pfam" id="PF00082">
    <property type="entry name" value="Peptidase_S8"/>
    <property type="match status" value="1"/>
</dbReference>
<evidence type="ECO:0000256" key="7">
    <source>
        <dbReference type="SAM" id="MobiDB-lite"/>
    </source>
</evidence>
<feature type="signal peptide" evidence="8">
    <location>
        <begin position="1"/>
        <end position="32"/>
    </location>
</feature>
<keyword evidence="4 5" id="KW-0720">Serine protease</keyword>
<dbReference type="InterPro" id="IPR000209">
    <property type="entry name" value="Peptidase_S8/S53_dom"/>
</dbReference>
<evidence type="ECO:0000256" key="6">
    <source>
        <dbReference type="RuleBase" id="RU003355"/>
    </source>
</evidence>